<feature type="region of interest" description="Disordered" evidence="1">
    <location>
        <begin position="1"/>
        <end position="30"/>
    </location>
</feature>
<sequence>MTHQDNQQQAPVGSAAVSAPAAGGPSTTSRVVNLPVSAATPGPAHNYLTPNTPSHFYPQPPPILPPHPSLFAPRPSPPAAPPHLIALPHPAAMRFGSASASPPLVLSSPHRPAPAPAHVNQPPPPLQQYHMHHANTANTAGRTGGVMWPWAADGSSAAQGEGGSHSSASRQRSNPPPMYIPIERTLRAERKRYYDVLLPPGANVKTYQLAEGIINRTMTPTRAQQLIAEGADPSVTVRVYRRQDGDSGMQQHLLIELALDTPAIDKTSWDPEAILGVFWPDEAVGVAVVSAMLEGGADVNAVLPLAVARVNEALVDMAIKHNADLRVLKAGPGRRWPYALDCLLRNRSCAPIFLKLVKLSPTLVTDDTRVAAIKSSWSPRGSVDEAFCDMLFDKPHPLPPTAFPSLVHAAPQHESLAAFRWLCRKNRAATMAFINTPDASFGYNHALTPLGKFANSSGSLRDEAEASRLIREMLTLGASYRIRARPYIHTAARDRLCRDAHREHLADLWGHAEAAINGALDAMEQLAETLIAANEDMQPFAQRIAAFLAPISKDAIEDQTQLGRRVNAGIGRFIRAAAPLFAVGGINALRSDAASSLKCLVMGRVEGRKLSVKDLVVQAIADEEQRVAGPPNSAPFKWDDVGYVMVCGGRQVFEPMHLEALEDRLPGESLGLPNIDYLPPQFPIRAAQRESGAAL</sequence>
<reference evidence="2 3" key="1">
    <citation type="submission" date="2014-11" db="EMBL/GenBank/DDBJ databases">
        <authorList>
            <person name="Zhu J."/>
            <person name="Qi W."/>
            <person name="Song R."/>
        </authorList>
    </citation>
    <scope>NUCLEOTIDE SEQUENCE [LARGE SCALE GENOMIC DNA]</scope>
</reference>
<keyword evidence="3" id="KW-1185">Reference proteome</keyword>
<gene>
    <name evidence="2" type="ORF">Vbra_18317</name>
</gene>
<dbReference type="InParanoid" id="A0A0G4GQB5"/>
<proteinExistence type="predicted"/>
<evidence type="ECO:0000313" key="2">
    <source>
        <dbReference type="EMBL" id="CEM32634.1"/>
    </source>
</evidence>
<organism evidence="2 3">
    <name type="scientific">Vitrella brassicaformis (strain CCMP3155)</name>
    <dbReference type="NCBI Taxonomy" id="1169540"/>
    <lineage>
        <taxon>Eukaryota</taxon>
        <taxon>Sar</taxon>
        <taxon>Alveolata</taxon>
        <taxon>Colpodellida</taxon>
        <taxon>Vitrellaceae</taxon>
        <taxon>Vitrella</taxon>
    </lineage>
</organism>
<dbReference type="Proteomes" id="UP000041254">
    <property type="component" value="Unassembled WGS sequence"/>
</dbReference>
<dbReference type="PhylomeDB" id="A0A0G4GQB5"/>
<protein>
    <submittedName>
        <fullName evidence="2">Uncharacterized protein</fullName>
    </submittedName>
</protein>
<evidence type="ECO:0000313" key="3">
    <source>
        <dbReference type="Proteomes" id="UP000041254"/>
    </source>
</evidence>
<feature type="compositionally biased region" description="Polar residues" evidence="1">
    <location>
        <begin position="164"/>
        <end position="173"/>
    </location>
</feature>
<dbReference type="AlphaFoldDB" id="A0A0G4GQB5"/>
<dbReference type="VEuPathDB" id="CryptoDB:Vbra_18317"/>
<feature type="region of interest" description="Disordered" evidence="1">
    <location>
        <begin position="148"/>
        <end position="178"/>
    </location>
</feature>
<evidence type="ECO:0000256" key="1">
    <source>
        <dbReference type="SAM" id="MobiDB-lite"/>
    </source>
</evidence>
<name>A0A0G4GQB5_VITBC</name>
<feature type="compositionally biased region" description="Low complexity" evidence="1">
    <location>
        <begin position="7"/>
        <end position="26"/>
    </location>
</feature>
<dbReference type="EMBL" id="CDMY01000759">
    <property type="protein sequence ID" value="CEM32634.1"/>
    <property type="molecule type" value="Genomic_DNA"/>
</dbReference>
<accession>A0A0G4GQB5</accession>